<evidence type="ECO:0000313" key="1">
    <source>
        <dbReference type="EMBL" id="KAJ8891596.1"/>
    </source>
</evidence>
<sequence>MLTDINKELRMTSALTFLLRYADTGEEFLNQIVTGDETWIHFDNEETKLQSQQWIHTHSQNKPKKFKGPFSNKKQMATVFWYHHGVLLIDFMEPGTIINAAAYCATLRWLRQLIRNKWKGMPTLGIVLLHYNARLHSAAVTQLLLACFPWEVFDHTPYSPDLVPSDFHLFPALKKWLGGRRFNTNDELQDTVTTWINRQAATFFAECIGKLEHRYDKWLIRHGYYVEK</sequence>
<proteinExistence type="predicted"/>
<comment type="caution">
    <text evidence="1">The sequence shown here is derived from an EMBL/GenBank/DDBJ whole genome shotgun (WGS) entry which is preliminary data.</text>
</comment>
<dbReference type="InterPro" id="IPR036397">
    <property type="entry name" value="RNaseH_sf"/>
</dbReference>
<dbReference type="Proteomes" id="UP001159363">
    <property type="component" value="Chromosome 2"/>
</dbReference>
<dbReference type="InterPro" id="IPR001888">
    <property type="entry name" value="Transposase_1"/>
</dbReference>
<reference evidence="1 2" key="1">
    <citation type="submission" date="2023-02" db="EMBL/GenBank/DDBJ databases">
        <title>LHISI_Scaffold_Assembly.</title>
        <authorList>
            <person name="Stuart O.P."/>
            <person name="Cleave R."/>
            <person name="Magrath M.J.L."/>
            <person name="Mikheyev A.S."/>
        </authorList>
    </citation>
    <scope>NUCLEOTIDE SEQUENCE [LARGE SCALE GENOMIC DNA]</scope>
    <source>
        <strain evidence="1">Daus_M_001</strain>
        <tissue evidence="1">Leg muscle</tissue>
    </source>
</reference>
<dbReference type="PANTHER" id="PTHR46060">
    <property type="entry name" value="MARINER MOS1 TRANSPOSASE-LIKE PROTEIN"/>
    <property type="match status" value="1"/>
</dbReference>
<dbReference type="EMBL" id="JARBHB010000002">
    <property type="protein sequence ID" value="KAJ8891596.1"/>
    <property type="molecule type" value="Genomic_DNA"/>
</dbReference>
<dbReference type="Gene3D" id="3.30.420.10">
    <property type="entry name" value="Ribonuclease H-like superfamily/Ribonuclease H"/>
    <property type="match status" value="1"/>
</dbReference>
<gene>
    <name evidence="1" type="ORF">PR048_004124</name>
</gene>
<keyword evidence="2" id="KW-1185">Reference proteome</keyword>
<evidence type="ECO:0008006" key="3">
    <source>
        <dbReference type="Google" id="ProtNLM"/>
    </source>
</evidence>
<organism evidence="1 2">
    <name type="scientific">Dryococelus australis</name>
    <dbReference type="NCBI Taxonomy" id="614101"/>
    <lineage>
        <taxon>Eukaryota</taxon>
        <taxon>Metazoa</taxon>
        <taxon>Ecdysozoa</taxon>
        <taxon>Arthropoda</taxon>
        <taxon>Hexapoda</taxon>
        <taxon>Insecta</taxon>
        <taxon>Pterygota</taxon>
        <taxon>Neoptera</taxon>
        <taxon>Polyneoptera</taxon>
        <taxon>Phasmatodea</taxon>
        <taxon>Verophasmatodea</taxon>
        <taxon>Anareolatae</taxon>
        <taxon>Phasmatidae</taxon>
        <taxon>Eurycanthinae</taxon>
        <taxon>Dryococelus</taxon>
    </lineage>
</organism>
<name>A0ABQ9I4L2_9NEOP</name>
<dbReference type="InterPro" id="IPR052709">
    <property type="entry name" value="Transposase-MT_Hybrid"/>
</dbReference>
<accession>A0ABQ9I4L2</accession>
<dbReference type="Pfam" id="PF01359">
    <property type="entry name" value="Transposase_1"/>
    <property type="match status" value="1"/>
</dbReference>
<evidence type="ECO:0000313" key="2">
    <source>
        <dbReference type="Proteomes" id="UP001159363"/>
    </source>
</evidence>
<protein>
    <recommendedName>
        <fullName evidence="3">Transposase</fullName>
    </recommendedName>
</protein>
<dbReference type="PANTHER" id="PTHR46060:SF1">
    <property type="entry name" value="MARINER MOS1 TRANSPOSASE-LIKE PROTEIN"/>
    <property type="match status" value="1"/>
</dbReference>